<dbReference type="CDD" id="cd04301">
    <property type="entry name" value="NAT_SF"/>
    <property type="match status" value="1"/>
</dbReference>
<dbReference type="RefSeq" id="WP_249710443.1">
    <property type="nucleotide sequence ID" value="NZ_JAMFMB010000015.1"/>
</dbReference>
<evidence type="ECO:0000313" key="2">
    <source>
        <dbReference type="EMBL" id="MCL6284414.1"/>
    </source>
</evidence>
<dbReference type="Pfam" id="PF00583">
    <property type="entry name" value="Acetyltransf_1"/>
    <property type="match status" value="1"/>
</dbReference>
<dbReference type="SUPFAM" id="SSF55729">
    <property type="entry name" value="Acyl-CoA N-acyltransferases (Nat)"/>
    <property type="match status" value="1"/>
</dbReference>
<sequence length="191" mass="21178">MPDTTIRQLRSFDQDQIEAHFQRLSAESLTSRFSGEVSESYVETYVSKILSDDAYVYGAFPDGHLRGLGEMRLIADSAPVAYEAALTVEPDWQHRGLGDALLSRLIIAARNRGIRELHMLCLASNQKMQNLARKHEAELKTMPGQVEATLTTPWPSPASLTEEIAGECDALVRAILHWPAHGKDYSSQPTG</sequence>
<dbReference type="PROSITE" id="PS51186">
    <property type="entry name" value="GNAT"/>
    <property type="match status" value="1"/>
</dbReference>
<dbReference type="Gene3D" id="3.40.630.30">
    <property type="match status" value="1"/>
</dbReference>
<dbReference type="InterPro" id="IPR016181">
    <property type="entry name" value="Acyl_CoA_acyltransferase"/>
</dbReference>
<reference evidence="2" key="1">
    <citation type="submission" date="2022-05" db="EMBL/GenBank/DDBJ databases">
        <authorList>
            <person name="Park J.-S."/>
        </authorList>
    </citation>
    <scope>NUCLEOTIDE SEQUENCE</scope>
    <source>
        <strain evidence="2">2012CJ41-6</strain>
    </source>
</reference>
<accession>A0ABT0Q3G7</accession>
<gene>
    <name evidence="2" type="ORF">M3P21_12845</name>
</gene>
<organism evidence="2 3">
    <name type="scientific">Ruegeria spongiae</name>
    <dbReference type="NCBI Taxonomy" id="2942209"/>
    <lineage>
        <taxon>Bacteria</taxon>
        <taxon>Pseudomonadati</taxon>
        <taxon>Pseudomonadota</taxon>
        <taxon>Alphaproteobacteria</taxon>
        <taxon>Rhodobacterales</taxon>
        <taxon>Roseobacteraceae</taxon>
        <taxon>Ruegeria</taxon>
    </lineage>
</organism>
<name>A0ABT0Q3G7_9RHOB</name>
<feature type="domain" description="N-acetyltransferase" evidence="1">
    <location>
        <begin position="4"/>
        <end position="167"/>
    </location>
</feature>
<keyword evidence="3" id="KW-1185">Reference proteome</keyword>
<protein>
    <submittedName>
        <fullName evidence="2">GNAT family N-acetyltransferase</fullName>
    </submittedName>
</protein>
<dbReference type="Proteomes" id="UP001203880">
    <property type="component" value="Unassembled WGS sequence"/>
</dbReference>
<proteinExistence type="predicted"/>
<dbReference type="EMBL" id="JAMFMB010000015">
    <property type="protein sequence ID" value="MCL6284414.1"/>
    <property type="molecule type" value="Genomic_DNA"/>
</dbReference>
<comment type="caution">
    <text evidence="2">The sequence shown here is derived from an EMBL/GenBank/DDBJ whole genome shotgun (WGS) entry which is preliminary data.</text>
</comment>
<evidence type="ECO:0000313" key="3">
    <source>
        <dbReference type="Proteomes" id="UP001203880"/>
    </source>
</evidence>
<dbReference type="InterPro" id="IPR000182">
    <property type="entry name" value="GNAT_dom"/>
</dbReference>
<evidence type="ECO:0000259" key="1">
    <source>
        <dbReference type="PROSITE" id="PS51186"/>
    </source>
</evidence>